<accession>A0ACC2LVQ4</accession>
<protein>
    <submittedName>
        <fullName evidence="1">Uncharacterized protein</fullName>
    </submittedName>
</protein>
<reference evidence="1 2" key="1">
    <citation type="journal article" date="2022" name="Hortic Res">
        <title>A haplotype resolved chromosomal level avocado genome allows analysis of novel avocado genes.</title>
        <authorList>
            <person name="Nath O."/>
            <person name="Fletcher S.J."/>
            <person name="Hayward A."/>
            <person name="Shaw L.M."/>
            <person name="Masouleh A.K."/>
            <person name="Furtado A."/>
            <person name="Henry R.J."/>
            <person name="Mitter N."/>
        </authorList>
    </citation>
    <scope>NUCLEOTIDE SEQUENCE [LARGE SCALE GENOMIC DNA]</scope>
    <source>
        <strain evidence="2">cv. Hass</strain>
    </source>
</reference>
<sequence>MSLSYDPSGMHLSPSTVEDMHCPCLEPNRRELPHISLHASLNRLCISPGRRVSRYSSSLRCLSLSTILHSNLCPDPEKGRPHLRGRTIALRRGTITSVDKSPLPRPDCASPLSLAASNHTSLSPRQTNPLSPSPDCATLHHPQPTTLRCNQRCLPPPMPRNLHRKTKMPPVYFFGTLMHVGF</sequence>
<evidence type="ECO:0000313" key="1">
    <source>
        <dbReference type="EMBL" id="KAJ8637456.1"/>
    </source>
</evidence>
<evidence type="ECO:0000313" key="2">
    <source>
        <dbReference type="Proteomes" id="UP001234297"/>
    </source>
</evidence>
<proteinExistence type="predicted"/>
<comment type="caution">
    <text evidence="1">The sequence shown here is derived from an EMBL/GenBank/DDBJ whole genome shotgun (WGS) entry which is preliminary data.</text>
</comment>
<keyword evidence="2" id="KW-1185">Reference proteome</keyword>
<organism evidence="1 2">
    <name type="scientific">Persea americana</name>
    <name type="common">Avocado</name>
    <dbReference type="NCBI Taxonomy" id="3435"/>
    <lineage>
        <taxon>Eukaryota</taxon>
        <taxon>Viridiplantae</taxon>
        <taxon>Streptophyta</taxon>
        <taxon>Embryophyta</taxon>
        <taxon>Tracheophyta</taxon>
        <taxon>Spermatophyta</taxon>
        <taxon>Magnoliopsida</taxon>
        <taxon>Magnoliidae</taxon>
        <taxon>Laurales</taxon>
        <taxon>Lauraceae</taxon>
        <taxon>Persea</taxon>
    </lineage>
</organism>
<dbReference type="EMBL" id="CM056811">
    <property type="protein sequence ID" value="KAJ8637456.1"/>
    <property type="molecule type" value="Genomic_DNA"/>
</dbReference>
<dbReference type="Proteomes" id="UP001234297">
    <property type="component" value="Chromosome 3"/>
</dbReference>
<name>A0ACC2LVQ4_PERAE</name>
<gene>
    <name evidence="1" type="ORF">MRB53_011723</name>
</gene>